<dbReference type="EC" id="2.5.1.19" evidence="7"/>
<evidence type="ECO:0000256" key="1">
    <source>
        <dbReference type="ARBA" id="ARBA00004811"/>
    </source>
</evidence>
<dbReference type="GO" id="GO:0008652">
    <property type="term" value="P:amino acid biosynthetic process"/>
    <property type="evidence" value="ECO:0007669"/>
    <property type="project" value="UniProtKB-KW"/>
</dbReference>
<keyword evidence="5 7" id="KW-0057">Aromatic amino acid biosynthesis</keyword>
<dbReference type="GO" id="GO:0003866">
    <property type="term" value="F:3-phosphoshikimate 1-carboxyvinyltransferase activity"/>
    <property type="evidence" value="ECO:0007669"/>
    <property type="project" value="UniProtKB-UniRule"/>
</dbReference>
<feature type="binding site" evidence="7">
    <location>
        <position position="26"/>
    </location>
    <ligand>
        <name>3-phosphoshikimate</name>
        <dbReference type="ChEBI" id="CHEBI:145989"/>
    </ligand>
</feature>
<dbReference type="GO" id="GO:0009073">
    <property type="term" value="P:aromatic amino acid family biosynthetic process"/>
    <property type="evidence" value="ECO:0007669"/>
    <property type="project" value="UniProtKB-KW"/>
</dbReference>
<gene>
    <name evidence="7" type="primary">aroA</name>
    <name evidence="8" type="ORF">KU39_1996</name>
</gene>
<evidence type="ECO:0000256" key="5">
    <source>
        <dbReference type="ARBA" id="ARBA00023141"/>
    </source>
</evidence>
<dbReference type="GO" id="GO:0009423">
    <property type="term" value="P:chorismate biosynthetic process"/>
    <property type="evidence" value="ECO:0007669"/>
    <property type="project" value="UniProtKB-UniRule"/>
</dbReference>
<dbReference type="OrthoDB" id="9809920at2"/>
<dbReference type="Gene3D" id="3.65.10.10">
    <property type="entry name" value="Enolpyruvate transferase domain"/>
    <property type="match status" value="2"/>
</dbReference>
<feature type="binding site" evidence="7">
    <location>
        <position position="343"/>
    </location>
    <ligand>
        <name>phosphoenolpyruvate</name>
        <dbReference type="ChEBI" id="CHEBI:58702"/>
    </ligand>
</feature>
<feature type="binding site" evidence="7">
    <location>
        <position position="169"/>
    </location>
    <ligand>
        <name>phosphoenolpyruvate</name>
        <dbReference type="ChEBI" id="CHEBI:58702"/>
    </ligand>
</feature>
<evidence type="ECO:0000256" key="7">
    <source>
        <dbReference type="HAMAP-Rule" id="MF_00210"/>
    </source>
</evidence>
<dbReference type="PROSITE" id="PS00885">
    <property type="entry name" value="EPSP_SYNTHASE_2"/>
    <property type="match status" value="1"/>
</dbReference>
<dbReference type="InterPro" id="IPR036968">
    <property type="entry name" value="Enolpyruvate_Tfrase_sf"/>
</dbReference>
<dbReference type="InterPro" id="IPR023193">
    <property type="entry name" value="EPSP_synthase_CS"/>
</dbReference>
<feature type="binding site" evidence="7">
    <location>
        <position position="21"/>
    </location>
    <ligand>
        <name>phosphoenolpyruvate</name>
        <dbReference type="ChEBI" id="CHEBI:58702"/>
    </ligand>
</feature>
<feature type="binding site" evidence="7">
    <location>
        <position position="22"/>
    </location>
    <ligand>
        <name>3-phosphoshikimate</name>
        <dbReference type="ChEBI" id="CHEBI:145989"/>
    </ligand>
</feature>
<feature type="binding site" evidence="7">
    <location>
        <position position="169"/>
    </location>
    <ligand>
        <name>3-phosphoshikimate</name>
        <dbReference type="ChEBI" id="CHEBI:145989"/>
    </ligand>
</feature>
<comment type="catalytic activity">
    <reaction evidence="6">
        <text>3-phosphoshikimate + phosphoenolpyruvate = 5-O-(1-carboxyvinyl)-3-phosphoshikimate + phosphate</text>
        <dbReference type="Rhea" id="RHEA:21256"/>
        <dbReference type="ChEBI" id="CHEBI:43474"/>
        <dbReference type="ChEBI" id="CHEBI:57701"/>
        <dbReference type="ChEBI" id="CHEBI:58702"/>
        <dbReference type="ChEBI" id="CHEBI:145989"/>
        <dbReference type="EC" id="2.5.1.19"/>
    </reaction>
    <physiologicalReaction direction="left-to-right" evidence="6">
        <dbReference type="Rhea" id="RHEA:21257"/>
    </physiologicalReaction>
</comment>
<dbReference type="PIRSF" id="PIRSF000505">
    <property type="entry name" value="EPSPS"/>
    <property type="match status" value="1"/>
</dbReference>
<evidence type="ECO:0000256" key="6">
    <source>
        <dbReference type="ARBA" id="ARBA00044633"/>
    </source>
</evidence>
<comment type="subunit">
    <text evidence="7">Monomer.</text>
</comment>
<keyword evidence="7" id="KW-0963">Cytoplasm</keyword>
<dbReference type="AlphaFoldDB" id="A0A1L6TCR4"/>
<proteinExistence type="inferred from homology"/>
<dbReference type="NCBIfam" id="TIGR01356">
    <property type="entry name" value="aroA"/>
    <property type="match status" value="1"/>
</dbReference>
<evidence type="ECO:0000256" key="4">
    <source>
        <dbReference type="ARBA" id="ARBA00022679"/>
    </source>
</evidence>
<comment type="pathway">
    <text evidence="1 7">Metabolic intermediate biosynthesis; chorismate biosynthesis; chorismate from D-erythrose 4-phosphate and phosphoenolpyruvate: step 6/7.</text>
</comment>
<sequence length="434" mass="46552">MKKLQVKPSQLQGRIEIPSSKSHTLRAILFAALADGKSCIESFLPSPDAYAMIEACRAFGAEISLAETENRLDITGVSGQPKQPDNILDAGNSGQVLRFVGAILGLIPGYSVMTGDHSVRFNRPAQPLIEGLKQLGAECVAMKGDNHAPLIIRGPLQGNYARIDGQDSQPVSALLIASVFITGETEIIVDQPGELPWIDLTLSWFDRLGLAYQREGYTRFVIPGVQKMTGFNYRVPGDFSSLAYPVAAALVTQSTVTIDNVDLADAQGDKKLLDVLVKMGANFEYDANEKSLQVLAVEKLQGVSFDINEFIDAVTIMAVIACYAEGQTIISGASIARQKESNRLAAITAELQKLGADIKETADGLSIIGGQKLVNQKNLQGYHDHRIVMSMAVAALAATGECEIAGSACVAKSYPSFVEQMQALGVDMRELTCA</sequence>
<dbReference type="CDD" id="cd01556">
    <property type="entry name" value="EPSP_synthase"/>
    <property type="match status" value="1"/>
</dbReference>
<feature type="binding site" evidence="7">
    <location>
        <position position="94"/>
    </location>
    <ligand>
        <name>phosphoenolpyruvate</name>
        <dbReference type="ChEBI" id="CHEBI:58702"/>
    </ligand>
</feature>
<dbReference type="EMBL" id="CP012508">
    <property type="protein sequence ID" value="ALB23176.1"/>
    <property type="molecule type" value="Genomic_DNA"/>
</dbReference>
<keyword evidence="3 7" id="KW-0028">Amino-acid biosynthesis</keyword>
<feature type="binding site" evidence="7">
    <location>
        <position position="412"/>
    </location>
    <ligand>
        <name>phosphoenolpyruvate</name>
        <dbReference type="ChEBI" id="CHEBI:58702"/>
    </ligand>
</feature>
<organism evidence="8 9">
    <name type="scientific">Piscirickettsia salmonis</name>
    <dbReference type="NCBI Taxonomy" id="1238"/>
    <lineage>
        <taxon>Bacteria</taxon>
        <taxon>Pseudomonadati</taxon>
        <taxon>Pseudomonadota</taxon>
        <taxon>Gammaproteobacteria</taxon>
        <taxon>Thiotrichales</taxon>
        <taxon>Piscirickettsiaceae</taxon>
        <taxon>Piscirickettsia</taxon>
    </lineage>
</organism>
<feature type="active site" description="Proton acceptor" evidence="7">
    <location>
        <position position="312"/>
    </location>
</feature>
<name>A0A1L6TCR4_PISSA</name>
<comment type="caution">
    <text evidence="7">Lacks conserved residue(s) required for the propagation of feature annotation.</text>
</comment>
<dbReference type="InterPro" id="IPR006264">
    <property type="entry name" value="EPSP_synthase"/>
</dbReference>
<dbReference type="InterPro" id="IPR013792">
    <property type="entry name" value="RNA3'P_cycl/enolpyr_Trfase_a/b"/>
</dbReference>
<evidence type="ECO:0000313" key="9">
    <source>
        <dbReference type="Proteomes" id="UP000029558"/>
    </source>
</evidence>
<dbReference type="PANTHER" id="PTHR21090">
    <property type="entry name" value="AROM/DEHYDROQUINATE SYNTHASE"/>
    <property type="match status" value="1"/>
</dbReference>
<dbReference type="Pfam" id="PF00275">
    <property type="entry name" value="EPSP_synthase"/>
    <property type="match status" value="1"/>
</dbReference>
<dbReference type="Proteomes" id="UP000029558">
    <property type="component" value="Chromosome"/>
</dbReference>
<evidence type="ECO:0000313" key="8">
    <source>
        <dbReference type="EMBL" id="ALB23176.1"/>
    </source>
</evidence>
<keyword evidence="4 7" id="KW-0808">Transferase</keyword>
<comment type="function">
    <text evidence="7">Catalyzes the transfer of the enolpyruvyl moiety of phosphoenolpyruvate (PEP) to the 5-hydroxyl of shikimate-3-phosphate (S3P) to produce enolpyruvyl shikimate-3-phosphate and inorganic phosphate.</text>
</comment>
<evidence type="ECO:0000256" key="3">
    <source>
        <dbReference type="ARBA" id="ARBA00022605"/>
    </source>
</evidence>
<dbReference type="InterPro" id="IPR001986">
    <property type="entry name" value="Enolpyruvate_Tfrase_dom"/>
</dbReference>
<accession>A0A1L6TCR4</accession>
<comment type="subcellular location">
    <subcellularLocation>
        <location evidence="7">Cytoplasm</location>
    </subcellularLocation>
</comment>
<feature type="binding site" evidence="7">
    <location>
        <position position="123"/>
    </location>
    <ligand>
        <name>phosphoenolpyruvate</name>
        <dbReference type="ChEBI" id="CHEBI:58702"/>
    </ligand>
</feature>
<feature type="binding site" evidence="7">
    <location>
        <position position="339"/>
    </location>
    <ligand>
        <name>3-phosphoshikimate</name>
        <dbReference type="ChEBI" id="CHEBI:145989"/>
    </ligand>
</feature>
<feature type="binding site" evidence="7">
    <location>
        <position position="168"/>
    </location>
    <ligand>
        <name>3-phosphoshikimate</name>
        <dbReference type="ChEBI" id="CHEBI:145989"/>
    </ligand>
</feature>
<comment type="similarity">
    <text evidence="2 7">Belongs to the EPSP synthase family.</text>
</comment>
<dbReference type="PANTHER" id="PTHR21090:SF5">
    <property type="entry name" value="PENTAFUNCTIONAL AROM POLYPEPTIDE"/>
    <property type="match status" value="1"/>
</dbReference>
<dbReference type="SUPFAM" id="SSF55205">
    <property type="entry name" value="EPT/RTPC-like"/>
    <property type="match status" value="1"/>
</dbReference>
<dbReference type="GO" id="GO:0005737">
    <property type="term" value="C:cytoplasm"/>
    <property type="evidence" value="ECO:0007669"/>
    <property type="project" value="UniProtKB-SubCell"/>
</dbReference>
<feature type="binding site" evidence="7">
    <location>
        <position position="386"/>
    </location>
    <ligand>
        <name>phosphoenolpyruvate</name>
        <dbReference type="ChEBI" id="CHEBI:58702"/>
    </ligand>
</feature>
<protein>
    <recommendedName>
        <fullName evidence="7">3-phosphoshikimate 1-carboxyvinyltransferase</fullName>
        <ecNumber evidence="7">2.5.1.19</ecNumber>
    </recommendedName>
    <alternativeName>
        <fullName evidence="7">5-enolpyruvylshikimate-3-phosphate synthase</fullName>
        <shortName evidence="7">EPSP synthase</shortName>
        <shortName evidence="7">EPSPS</shortName>
    </alternativeName>
</protein>
<dbReference type="HAMAP" id="MF_00210">
    <property type="entry name" value="EPSP_synth"/>
    <property type="match status" value="1"/>
</dbReference>
<evidence type="ECO:0000256" key="2">
    <source>
        <dbReference type="ARBA" id="ARBA00009948"/>
    </source>
</evidence>
<dbReference type="RefSeq" id="WP_036771345.1">
    <property type="nucleotide sequence ID" value="NZ_CP012508.1"/>
</dbReference>
<reference evidence="8 9" key="1">
    <citation type="journal article" date="2014" name="Genome Announc.">
        <title>Comparative Genome Analysis of Two Isolates of the Fish Pathogen Piscirickettsia salmonis from Different Hosts Reveals Major Differences in Virulence-Associated Secretion Systems.</title>
        <authorList>
            <person name="Bohle H."/>
            <person name="Henriquez P."/>
            <person name="Grothusen H."/>
            <person name="Navas E."/>
            <person name="Sandoval A."/>
            <person name="Bustamante F."/>
            <person name="Bustos P."/>
            <person name="Mancilla M."/>
        </authorList>
    </citation>
    <scope>NUCLEOTIDE SEQUENCE [LARGE SCALE GENOMIC DNA]</scope>
    <source>
        <strain evidence="9">B1-32597</strain>
    </source>
</reference>
<feature type="binding site" evidence="7">
    <location>
        <position position="21"/>
    </location>
    <ligand>
        <name>3-phosphoshikimate</name>
        <dbReference type="ChEBI" id="CHEBI:145989"/>
    </ligand>
</feature>
<feature type="binding site" evidence="7">
    <location>
        <position position="312"/>
    </location>
    <ligand>
        <name>3-phosphoshikimate</name>
        <dbReference type="ChEBI" id="CHEBI:145989"/>
    </ligand>
</feature>